<evidence type="ECO:0000313" key="1">
    <source>
        <dbReference type="EMBL" id="ARI76303.1"/>
    </source>
</evidence>
<dbReference type="GO" id="GO:0005886">
    <property type="term" value="C:plasma membrane"/>
    <property type="evidence" value="ECO:0007669"/>
    <property type="project" value="TreeGrafter"/>
</dbReference>
<dbReference type="Gene3D" id="3.40.50.300">
    <property type="entry name" value="P-loop containing nucleotide triphosphate hydrolases"/>
    <property type="match status" value="1"/>
</dbReference>
<proteinExistence type="predicted"/>
<protein>
    <submittedName>
        <fullName evidence="1">Uncharacterized protein</fullName>
    </submittedName>
</protein>
<keyword evidence="2" id="KW-1185">Reference proteome</keyword>
<dbReference type="OrthoDB" id="9794577at2"/>
<dbReference type="EMBL" id="CP020772">
    <property type="protein sequence ID" value="ARI76303.1"/>
    <property type="molecule type" value="Genomic_DNA"/>
</dbReference>
<organism evidence="1 2">
    <name type="scientific">Halobacillus mangrovi</name>
    <dbReference type="NCBI Taxonomy" id="402384"/>
    <lineage>
        <taxon>Bacteria</taxon>
        <taxon>Bacillati</taxon>
        <taxon>Bacillota</taxon>
        <taxon>Bacilli</taxon>
        <taxon>Bacillales</taxon>
        <taxon>Bacillaceae</taxon>
        <taxon>Halobacillus</taxon>
    </lineage>
</organism>
<sequence length="203" mass="22840">MQSPIEDIVHGGHRKRKGVVSFDQMKVISRKVEKQSPSILIVTSIPSGKSVAMIAAELAAAIALQEKKVLLVDGDMNKPMLHEWFHMEQPAENHQDPLTNIFPTFLPNLDVLLVTRSNDQKPMDIWLSPSFKQHVDSWRKKYDRVIFSAPSLSSGVETELMAEGCEEAVLVVQQKRDKLEEIKKAHAKLETTGCKVLGIVYQQ</sequence>
<dbReference type="PANTHER" id="PTHR32309">
    <property type="entry name" value="TYROSINE-PROTEIN KINASE"/>
    <property type="match status" value="1"/>
</dbReference>
<dbReference type="InterPro" id="IPR050445">
    <property type="entry name" value="Bact_polysacc_biosynth/exp"/>
</dbReference>
<dbReference type="InterPro" id="IPR027417">
    <property type="entry name" value="P-loop_NTPase"/>
</dbReference>
<dbReference type="STRING" id="402384.HM131_05390"/>
<dbReference type="AlphaFoldDB" id="A0A1W5ZSP4"/>
<dbReference type="PANTHER" id="PTHR32309:SF13">
    <property type="entry name" value="FERRIC ENTEROBACTIN TRANSPORT PROTEIN FEPE"/>
    <property type="match status" value="1"/>
</dbReference>
<accession>A0A1W5ZSP4</accession>
<dbReference type="Proteomes" id="UP000192527">
    <property type="component" value="Chromosome"/>
</dbReference>
<dbReference type="GO" id="GO:0004713">
    <property type="term" value="F:protein tyrosine kinase activity"/>
    <property type="evidence" value="ECO:0007669"/>
    <property type="project" value="TreeGrafter"/>
</dbReference>
<dbReference type="RefSeq" id="WP_085028700.1">
    <property type="nucleotide sequence ID" value="NZ_CP020772.1"/>
</dbReference>
<reference evidence="1 2" key="1">
    <citation type="submission" date="2017-04" db="EMBL/GenBank/DDBJ databases">
        <title>The whole genome sequencing and assembly of Halobacillus mangrovi strain.</title>
        <authorList>
            <person name="Lee S.-J."/>
            <person name="Park M.-K."/>
            <person name="Kim J.-Y."/>
            <person name="Lee Y.-J."/>
            <person name="Yi H."/>
            <person name="Bahn Y.-S."/>
            <person name="Kim J.F."/>
            <person name="Lee D.-W."/>
        </authorList>
    </citation>
    <scope>NUCLEOTIDE SEQUENCE [LARGE SCALE GENOMIC DNA]</scope>
    <source>
        <strain evidence="1 2">KTB 131</strain>
    </source>
</reference>
<gene>
    <name evidence="1" type="ORF">HM131_05390</name>
</gene>
<dbReference type="SUPFAM" id="SSF52540">
    <property type="entry name" value="P-loop containing nucleoside triphosphate hydrolases"/>
    <property type="match status" value="1"/>
</dbReference>
<dbReference type="KEGG" id="hmn:HM131_05390"/>
<name>A0A1W5ZSP4_9BACI</name>
<evidence type="ECO:0000313" key="2">
    <source>
        <dbReference type="Proteomes" id="UP000192527"/>
    </source>
</evidence>